<dbReference type="EMBL" id="JAMXHT010000003">
    <property type="protein sequence ID" value="MCO5398241.1"/>
    <property type="molecule type" value="Genomic_DNA"/>
</dbReference>
<evidence type="ECO:0000259" key="2">
    <source>
        <dbReference type="SMART" id="SM00062"/>
    </source>
</evidence>
<dbReference type="SUPFAM" id="SSF53850">
    <property type="entry name" value="Periplasmic binding protein-like II"/>
    <property type="match status" value="1"/>
</dbReference>
<feature type="domain" description="Solute-binding protein family 3/N-terminal" evidence="2">
    <location>
        <begin position="40"/>
        <end position="263"/>
    </location>
</feature>
<protein>
    <submittedName>
        <fullName evidence="3">Transporter substrate-binding domain-containing protein</fullName>
    </submittedName>
</protein>
<dbReference type="SMART" id="SM00062">
    <property type="entry name" value="PBPb"/>
    <property type="match status" value="1"/>
</dbReference>
<dbReference type="Gene3D" id="3.40.190.10">
    <property type="entry name" value="Periplasmic binding protein-like II"/>
    <property type="match status" value="2"/>
</dbReference>
<organism evidence="3 4">
    <name type="scientific">Ralstonia soli</name>
    <dbReference type="NCBI Taxonomy" id="2953896"/>
    <lineage>
        <taxon>Bacteria</taxon>
        <taxon>Pseudomonadati</taxon>
        <taxon>Pseudomonadota</taxon>
        <taxon>Betaproteobacteria</taxon>
        <taxon>Burkholderiales</taxon>
        <taxon>Burkholderiaceae</taxon>
        <taxon>Ralstonia</taxon>
    </lineage>
</organism>
<reference evidence="3" key="1">
    <citation type="submission" date="2022-06" db="EMBL/GenBank/DDBJ databases">
        <authorList>
            <person name="Lu C.-H."/>
        </authorList>
    </citation>
    <scope>NUCLEOTIDE SEQUENCE</scope>
    <source>
        <strain evidence="3">21MJYT02-11</strain>
    </source>
</reference>
<accession>A0ABT1AIN0</accession>
<evidence type="ECO:0000313" key="4">
    <source>
        <dbReference type="Proteomes" id="UP001162811"/>
    </source>
</evidence>
<sequence>MAAIASSAAEIFMKTFLATATAAFVLLTLSAPGSSSAQQVLRAGSTVAGQPMSGLNPQTKQLEGISVELLQAIAKDAGLQIEFKPMTFAELQPALLDGTIDIIAASYGVTPARQKLVDFTNVYGSYRDKLLISVSDTKTYRSAADFKGMTIAIPKGSAYVDGLKEAGAILTLVSTPPEAIDELEAGHVAGVVDNGLQIMYRMRNNAHPMLRVVDSYHPIQEGMLAFAVRKGDADLLAKLNASLKKLQADGTVRAIYTRWGLDL</sequence>
<dbReference type="CDD" id="cd13530">
    <property type="entry name" value="PBP2_peptides_like"/>
    <property type="match status" value="1"/>
</dbReference>
<keyword evidence="1" id="KW-0732">Signal</keyword>
<dbReference type="Proteomes" id="UP001162811">
    <property type="component" value="Unassembled WGS sequence"/>
</dbReference>
<comment type="caution">
    <text evidence="3">The sequence shown here is derived from an EMBL/GenBank/DDBJ whole genome shotgun (WGS) entry which is preliminary data.</text>
</comment>
<dbReference type="RefSeq" id="WP_252679206.1">
    <property type="nucleotide sequence ID" value="NZ_JAMXHT010000003.1"/>
</dbReference>
<dbReference type="Pfam" id="PF00497">
    <property type="entry name" value="SBP_bac_3"/>
    <property type="match status" value="1"/>
</dbReference>
<name>A0ABT1AIN0_9RALS</name>
<dbReference type="PANTHER" id="PTHR35936">
    <property type="entry name" value="MEMBRANE-BOUND LYTIC MUREIN TRANSGLYCOSYLASE F"/>
    <property type="match status" value="1"/>
</dbReference>
<evidence type="ECO:0000313" key="3">
    <source>
        <dbReference type="EMBL" id="MCO5398241.1"/>
    </source>
</evidence>
<proteinExistence type="predicted"/>
<keyword evidence="4" id="KW-1185">Reference proteome</keyword>
<dbReference type="InterPro" id="IPR001638">
    <property type="entry name" value="Solute-binding_3/MltF_N"/>
</dbReference>
<gene>
    <name evidence="3" type="ORF">NG900_08530</name>
</gene>
<evidence type="ECO:0000256" key="1">
    <source>
        <dbReference type="ARBA" id="ARBA00022729"/>
    </source>
</evidence>
<dbReference type="PANTHER" id="PTHR35936:SF17">
    <property type="entry name" value="ARGININE-BINDING EXTRACELLULAR PROTEIN ARTP"/>
    <property type="match status" value="1"/>
</dbReference>
<reference evidence="3" key="2">
    <citation type="journal article" date="2023" name="Front. Microbiol.">
        <title>Ralstonia chuxiongensis sp. nov., Ralstonia mojiangensis sp. nov., and Ralstonia soli sp. nov., isolated from tobacco fields, are three novel species in the family Burkholderiaceae.</title>
        <authorList>
            <person name="Lu C.H."/>
            <person name="Zhang Y.Y."/>
            <person name="Jiang N."/>
            <person name="Chen W."/>
            <person name="Shao X."/>
            <person name="Zhao Z.M."/>
            <person name="Lu W.L."/>
            <person name="Hu X."/>
            <person name="Xi Y.X."/>
            <person name="Zou S.Y."/>
            <person name="Wei Q.J."/>
            <person name="Lin Z.L."/>
            <person name="Gong L."/>
            <person name="Gai X.T."/>
            <person name="Zhang L.Q."/>
            <person name="Li J.Y."/>
            <person name="Jin Y."/>
            <person name="Xia Z.Y."/>
        </authorList>
    </citation>
    <scope>NUCLEOTIDE SEQUENCE</scope>
    <source>
        <strain evidence="3">21MJYT02-11</strain>
    </source>
</reference>